<keyword evidence="7" id="KW-1185">Reference proteome</keyword>
<comment type="caution">
    <text evidence="6">The sequence shown here is derived from an EMBL/GenBank/DDBJ whole genome shotgun (WGS) entry which is preliminary data.</text>
</comment>
<dbReference type="InterPro" id="IPR035892">
    <property type="entry name" value="C2_domain_sf"/>
</dbReference>
<reference evidence="6 7" key="1">
    <citation type="submission" date="2024-01" db="EMBL/GenBank/DDBJ databases">
        <authorList>
            <person name="Waweru B."/>
        </authorList>
    </citation>
    <scope>NUCLEOTIDE SEQUENCE [LARGE SCALE GENOMIC DNA]</scope>
</reference>
<evidence type="ECO:0000313" key="6">
    <source>
        <dbReference type="EMBL" id="CAK7339266.1"/>
    </source>
</evidence>
<evidence type="ECO:0000256" key="4">
    <source>
        <dbReference type="SAM" id="Phobius"/>
    </source>
</evidence>
<dbReference type="Proteomes" id="UP001314170">
    <property type="component" value="Unassembled WGS sequence"/>
</dbReference>
<dbReference type="InterPro" id="IPR013583">
    <property type="entry name" value="MCTP_C"/>
</dbReference>
<sequence>MFDLNKELKWVPPDSPLAPEWYRLEDGKGDKINAGELMLAVWMGTQADDAFPDACHLDQAKVGPDAVKNIRSKVHLSLTLWYVRVNVIEAQDLVPTDESWLPEVFVKGTLGNQALRHQAQRIVLMKLSRAEPPLRKEVVEYMLHVDSHILWNFRRRPRHPPHVDTQLSRADAAPPDELDEELYTFLGLSQFELWNLRWRTRRFPQMDSPLSHADELDEEFDTFPTSRPSDFVRMRYDRLRNVVGRVQTVAGDLATLGERFQSLIICRDPRATMLFVTFCLIAAIVLYVIPFQVTVLLTGIYLLRHPRFRHKLPSVPLNLLRRLPAGSYNML</sequence>
<feature type="domain" description="Multiple C2" evidence="5">
    <location>
        <begin position="185"/>
        <end position="331"/>
    </location>
</feature>
<evidence type="ECO:0000256" key="1">
    <source>
        <dbReference type="ARBA" id="ARBA00004370"/>
    </source>
</evidence>
<comment type="subcellular location">
    <subcellularLocation>
        <location evidence="1">Membrane</location>
    </subcellularLocation>
</comment>
<gene>
    <name evidence="6" type="ORF">DCAF_LOCUS14316</name>
</gene>
<protein>
    <recommendedName>
        <fullName evidence="5">Multiple C2 domain-containing protein</fullName>
    </recommendedName>
</protein>
<proteinExistence type="predicted"/>
<keyword evidence="3 4" id="KW-0472">Membrane</keyword>
<dbReference type="SUPFAM" id="SSF49562">
    <property type="entry name" value="C2 domain (Calcium/lipid-binding domain, CaLB)"/>
    <property type="match status" value="1"/>
</dbReference>
<dbReference type="PANTHER" id="PTHR31425:SF44">
    <property type="entry name" value="MULTIPLE C2 DOMAIN AND TRANSMEMBRANE REGION PROTEIN 5"/>
    <property type="match status" value="1"/>
</dbReference>
<dbReference type="GO" id="GO:0016020">
    <property type="term" value="C:membrane"/>
    <property type="evidence" value="ECO:0007669"/>
    <property type="project" value="UniProtKB-SubCell"/>
</dbReference>
<keyword evidence="4" id="KW-0812">Transmembrane</keyword>
<dbReference type="PANTHER" id="PTHR31425">
    <property type="entry name" value="PHOSPHORIBOSYLANTHRANILATE TRANSFERASE ISOFORM 1"/>
    <property type="match status" value="1"/>
</dbReference>
<evidence type="ECO:0000313" key="7">
    <source>
        <dbReference type="Proteomes" id="UP001314170"/>
    </source>
</evidence>
<keyword evidence="2" id="KW-0677">Repeat</keyword>
<dbReference type="AlphaFoldDB" id="A0AAV1RSB5"/>
<evidence type="ECO:0000256" key="3">
    <source>
        <dbReference type="ARBA" id="ARBA00023136"/>
    </source>
</evidence>
<evidence type="ECO:0000256" key="2">
    <source>
        <dbReference type="ARBA" id="ARBA00022737"/>
    </source>
</evidence>
<name>A0AAV1RSB5_9ROSI</name>
<dbReference type="Pfam" id="PF08372">
    <property type="entry name" value="PRT_C"/>
    <property type="match status" value="1"/>
</dbReference>
<dbReference type="InterPro" id="IPR047259">
    <property type="entry name" value="QUIRKY-like"/>
</dbReference>
<keyword evidence="4" id="KW-1133">Transmembrane helix</keyword>
<dbReference type="EMBL" id="CAWUPB010001157">
    <property type="protein sequence ID" value="CAK7339266.1"/>
    <property type="molecule type" value="Genomic_DNA"/>
</dbReference>
<feature type="transmembrane region" description="Helical" evidence="4">
    <location>
        <begin position="273"/>
        <end position="303"/>
    </location>
</feature>
<accession>A0AAV1RSB5</accession>
<organism evidence="6 7">
    <name type="scientific">Dovyalis caffra</name>
    <dbReference type="NCBI Taxonomy" id="77055"/>
    <lineage>
        <taxon>Eukaryota</taxon>
        <taxon>Viridiplantae</taxon>
        <taxon>Streptophyta</taxon>
        <taxon>Embryophyta</taxon>
        <taxon>Tracheophyta</taxon>
        <taxon>Spermatophyta</taxon>
        <taxon>Magnoliopsida</taxon>
        <taxon>eudicotyledons</taxon>
        <taxon>Gunneridae</taxon>
        <taxon>Pentapetalae</taxon>
        <taxon>rosids</taxon>
        <taxon>fabids</taxon>
        <taxon>Malpighiales</taxon>
        <taxon>Salicaceae</taxon>
        <taxon>Flacourtieae</taxon>
        <taxon>Dovyalis</taxon>
    </lineage>
</organism>
<evidence type="ECO:0000259" key="5">
    <source>
        <dbReference type="Pfam" id="PF08372"/>
    </source>
</evidence>